<comment type="caution">
    <text evidence="4">The sequence shown here is derived from an EMBL/GenBank/DDBJ whole genome shotgun (WGS) entry which is preliminary data.</text>
</comment>
<dbReference type="PANTHER" id="PTHR33495:SF6">
    <property type="entry name" value="ANTI-SIGMA FACTOR ANTAGONIST"/>
    <property type="match status" value="1"/>
</dbReference>
<evidence type="ECO:0000313" key="4">
    <source>
        <dbReference type="EMBL" id="PZD97896.1"/>
    </source>
</evidence>
<name>A0A2W1LFS6_9BACL</name>
<dbReference type="PROSITE" id="PS50801">
    <property type="entry name" value="STAS"/>
    <property type="match status" value="1"/>
</dbReference>
<evidence type="ECO:0000256" key="1">
    <source>
        <dbReference type="ARBA" id="ARBA00009013"/>
    </source>
</evidence>
<gene>
    <name evidence="4" type="ORF">DNH61_01030</name>
</gene>
<dbReference type="InterPro" id="IPR002645">
    <property type="entry name" value="STAS_dom"/>
</dbReference>
<keyword evidence="5" id="KW-1185">Reference proteome</keyword>
<dbReference type="SUPFAM" id="SSF52091">
    <property type="entry name" value="SpoIIaa-like"/>
    <property type="match status" value="1"/>
</dbReference>
<protein>
    <recommendedName>
        <fullName evidence="2">Anti-sigma factor antagonist</fullName>
    </recommendedName>
</protein>
<accession>A0A2W1LFS6</accession>
<dbReference type="GO" id="GO:0043856">
    <property type="term" value="F:anti-sigma factor antagonist activity"/>
    <property type="evidence" value="ECO:0007669"/>
    <property type="project" value="InterPro"/>
</dbReference>
<proteinExistence type="inferred from homology"/>
<evidence type="ECO:0000259" key="3">
    <source>
        <dbReference type="PROSITE" id="PS50801"/>
    </source>
</evidence>
<comment type="similarity">
    <text evidence="1 2">Belongs to the anti-sigma-factor antagonist family.</text>
</comment>
<evidence type="ECO:0000313" key="5">
    <source>
        <dbReference type="Proteomes" id="UP000249522"/>
    </source>
</evidence>
<evidence type="ECO:0000256" key="2">
    <source>
        <dbReference type="RuleBase" id="RU003749"/>
    </source>
</evidence>
<dbReference type="Pfam" id="PF01740">
    <property type="entry name" value="STAS"/>
    <property type="match status" value="1"/>
</dbReference>
<dbReference type="Gene3D" id="3.30.750.24">
    <property type="entry name" value="STAS domain"/>
    <property type="match status" value="1"/>
</dbReference>
<dbReference type="InterPro" id="IPR036513">
    <property type="entry name" value="STAS_dom_sf"/>
</dbReference>
<dbReference type="CDD" id="cd07043">
    <property type="entry name" value="STAS_anti-anti-sigma_factors"/>
    <property type="match status" value="1"/>
</dbReference>
<feature type="domain" description="STAS" evidence="3">
    <location>
        <begin position="13"/>
        <end position="126"/>
    </location>
</feature>
<dbReference type="InterPro" id="IPR003658">
    <property type="entry name" value="Anti-sigma_ant"/>
</dbReference>
<dbReference type="PANTHER" id="PTHR33495">
    <property type="entry name" value="ANTI-SIGMA FACTOR ANTAGONIST TM_1081-RELATED-RELATED"/>
    <property type="match status" value="1"/>
</dbReference>
<dbReference type="OrthoDB" id="119566at2"/>
<dbReference type="Proteomes" id="UP000249522">
    <property type="component" value="Unassembled WGS sequence"/>
</dbReference>
<dbReference type="NCBIfam" id="TIGR00377">
    <property type="entry name" value="ant_ant_sig"/>
    <property type="match status" value="1"/>
</dbReference>
<dbReference type="AlphaFoldDB" id="A0A2W1LFS6"/>
<organism evidence="4 5">
    <name type="scientific">Paenibacillus sambharensis</name>
    <dbReference type="NCBI Taxonomy" id="1803190"/>
    <lineage>
        <taxon>Bacteria</taxon>
        <taxon>Bacillati</taxon>
        <taxon>Bacillota</taxon>
        <taxon>Bacilli</taxon>
        <taxon>Bacillales</taxon>
        <taxon>Paenibacillaceae</taxon>
        <taxon>Paenibacillus</taxon>
    </lineage>
</organism>
<reference evidence="4 5" key="1">
    <citation type="submission" date="2018-06" db="EMBL/GenBank/DDBJ databases">
        <title>Paenibacillus imtechensis sp. nov.</title>
        <authorList>
            <person name="Pinnaka A.K."/>
            <person name="Singh H."/>
            <person name="Kaur M."/>
        </authorList>
    </citation>
    <scope>NUCLEOTIDE SEQUENCE [LARGE SCALE GENOMIC DNA]</scope>
    <source>
        <strain evidence="4 5">SMB1</strain>
    </source>
</reference>
<dbReference type="EMBL" id="QKRB01000006">
    <property type="protein sequence ID" value="PZD97896.1"/>
    <property type="molecule type" value="Genomic_DNA"/>
</dbReference>
<sequence>METASTPPNVQELKVTTVRHEQALSVTLEGDLVHSSLGRLKDELDVENDLQGCKYLILNLHTVNYLDSAGMAVLIRIARQGRKNGYRMFVCGVSIHYQKLFRLVGLTEHVMIYPDEYAVMQRLAVLEGEQ</sequence>